<dbReference type="PANTHER" id="PTHR19303">
    <property type="entry name" value="TRANSPOSON"/>
    <property type="match status" value="1"/>
</dbReference>
<organism evidence="3 4">
    <name type="scientific">Cnephaeus nilssonii</name>
    <name type="common">Northern bat</name>
    <name type="synonym">Eptesicus nilssonii</name>
    <dbReference type="NCBI Taxonomy" id="3371016"/>
    <lineage>
        <taxon>Eukaryota</taxon>
        <taxon>Metazoa</taxon>
        <taxon>Chordata</taxon>
        <taxon>Craniata</taxon>
        <taxon>Vertebrata</taxon>
        <taxon>Euteleostomi</taxon>
        <taxon>Mammalia</taxon>
        <taxon>Eutheria</taxon>
        <taxon>Laurasiatheria</taxon>
        <taxon>Chiroptera</taxon>
        <taxon>Yangochiroptera</taxon>
        <taxon>Vespertilionidae</taxon>
        <taxon>Cnephaeus</taxon>
    </lineage>
</organism>
<dbReference type="InterPro" id="IPR050863">
    <property type="entry name" value="CenT-Element_Derived"/>
</dbReference>
<sequence length="461" mass="52573">MDADRLGQSVITAGSFEGQMAALAIHLNGPHNPVRQASPDQSGGLARSSPPAPLQPAAELNIYYENLAMKAASETRRFKIAYIPDVLVTWLYIPCCEMFHCENVDQQQQQEWLDKFKKSGIHSVGNHGKAVSSNKAAADIFVTEFQEHVEAEGFVSQQVFNCDKTGLFWKKVPKRTYIPQEKLLPGHKTVKDRLMLLCGNASGDFKLSLYLSTILKTHKFSRKNNVMKNKLNVMRRADSKAWVTSQFFIEWIQVFAPSVKKYLWEKQLPLKGTSWRGGEEYRFISLGSRHLTQLLTQPWTSKSFLILRNSTQLWPRCFEVTSETNLTLREFWKEHFSILTCLRLRDKAWGSVFQDHAINLEEIVVCVCCGGYCVSGQVHGLEVDDDDGEELVEDHNTDLTTEELQDLQKEQQQTAAEELSSEEEGREDFPTSLIKEMLGKWGEMQSFVEKYHPNKEVANVQ</sequence>
<comment type="caution">
    <text evidence="3">The sequence shown here is derived from an EMBL/GenBank/DDBJ whole genome shotgun (WGS) entry which is preliminary data.</text>
</comment>
<feature type="region of interest" description="Disordered" evidence="1">
    <location>
        <begin position="407"/>
        <end position="429"/>
    </location>
</feature>
<evidence type="ECO:0000259" key="2">
    <source>
        <dbReference type="Pfam" id="PF03184"/>
    </source>
</evidence>
<dbReference type="GO" id="GO:0005634">
    <property type="term" value="C:nucleus"/>
    <property type="evidence" value="ECO:0007669"/>
    <property type="project" value="TreeGrafter"/>
</dbReference>
<dbReference type="AlphaFoldDB" id="A0AA40HCW8"/>
<keyword evidence="4" id="KW-1185">Reference proteome</keyword>
<dbReference type="Proteomes" id="UP001177744">
    <property type="component" value="Unassembled WGS sequence"/>
</dbReference>
<gene>
    <name evidence="3" type="ORF">QTO34_011116</name>
</gene>
<dbReference type="EMBL" id="JAULJE010000022">
    <property type="protein sequence ID" value="KAK1328946.1"/>
    <property type="molecule type" value="Genomic_DNA"/>
</dbReference>
<protein>
    <recommendedName>
        <fullName evidence="2">DDE-1 domain-containing protein</fullName>
    </recommendedName>
</protein>
<dbReference type="InterPro" id="IPR004875">
    <property type="entry name" value="DDE_SF_endonuclease_dom"/>
</dbReference>
<evidence type="ECO:0000313" key="3">
    <source>
        <dbReference type="EMBL" id="KAK1328946.1"/>
    </source>
</evidence>
<reference evidence="3" key="1">
    <citation type="submission" date="2023-06" db="EMBL/GenBank/DDBJ databases">
        <title>Reference genome for the Northern bat (Eptesicus nilssonii), a most northern bat species.</title>
        <authorList>
            <person name="Laine V.N."/>
            <person name="Pulliainen A.T."/>
            <person name="Lilley T.M."/>
        </authorList>
    </citation>
    <scope>NUCLEOTIDE SEQUENCE</scope>
    <source>
        <strain evidence="3">BLF_Eptnil</strain>
        <tissue evidence="3">Kidney</tissue>
    </source>
</reference>
<proteinExistence type="predicted"/>
<feature type="domain" description="DDE-1" evidence="2">
    <location>
        <begin position="195"/>
        <end position="264"/>
    </location>
</feature>
<dbReference type="PANTHER" id="PTHR19303:SF27">
    <property type="entry name" value="HTH CENPB-TYPE DOMAIN-CONTAINING PROTEIN"/>
    <property type="match status" value="1"/>
</dbReference>
<dbReference type="GO" id="GO:0003677">
    <property type="term" value="F:DNA binding"/>
    <property type="evidence" value="ECO:0007669"/>
    <property type="project" value="TreeGrafter"/>
</dbReference>
<dbReference type="Pfam" id="PF03184">
    <property type="entry name" value="DDE_1"/>
    <property type="match status" value="1"/>
</dbReference>
<evidence type="ECO:0000313" key="4">
    <source>
        <dbReference type="Proteomes" id="UP001177744"/>
    </source>
</evidence>
<feature type="region of interest" description="Disordered" evidence="1">
    <location>
        <begin position="29"/>
        <end position="52"/>
    </location>
</feature>
<name>A0AA40HCW8_CNENI</name>
<accession>A0AA40HCW8</accession>
<evidence type="ECO:0000256" key="1">
    <source>
        <dbReference type="SAM" id="MobiDB-lite"/>
    </source>
</evidence>